<accession>A0A1G5IKG2</accession>
<evidence type="ECO:0000313" key="4">
    <source>
        <dbReference type="EMBL" id="SCY76497.1"/>
    </source>
</evidence>
<reference evidence="4 5" key="1">
    <citation type="submission" date="2016-10" db="EMBL/GenBank/DDBJ databases">
        <authorList>
            <person name="de Groot N.N."/>
        </authorList>
    </citation>
    <scope>NUCLEOTIDE SEQUENCE [LARGE SCALE GENOMIC DNA]</scope>
    <source>
        <strain evidence="4 5">CGMCC 1.7031</strain>
    </source>
</reference>
<organism evidence="4 5">
    <name type="scientific">Flavobacterium caeni</name>
    <dbReference type="NCBI Taxonomy" id="490189"/>
    <lineage>
        <taxon>Bacteria</taxon>
        <taxon>Pseudomonadati</taxon>
        <taxon>Bacteroidota</taxon>
        <taxon>Flavobacteriia</taxon>
        <taxon>Flavobacteriales</taxon>
        <taxon>Flavobacteriaceae</taxon>
        <taxon>Flavobacterium</taxon>
    </lineage>
</organism>
<evidence type="ECO:0000259" key="2">
    <source>
        <dbReference type="Pfam" id="PF03644"/>
    </source>
</evidence>
<dbReference type="Pfam" id="PF18962">
    <property type="entry name" value="Por_Secre_tail"/>
    <property type="match status" value="1"/>
</dbReference>
<dbReference type="NCBIfam" id="TIGR04183">
    <property type="entry name" value="Por_Secre_tail"/>
    <property type="match status" value="1"/>
</dbReference>
<feature type="domain" description="Secretion system C-terminal sorting" evidence="3">
    <location>
        <begin position="625"/>
        <end position="685"/>
    </location>
</feature>
<protein>
    <submittedName>
        <fullName evidence="4">Por secretion system C-terminal sorting domain-containing protein</fullName>
    </submittedName>
</protein>
<dbReference type="Gene3D" id="3.20.20.80">
    <property type="entry name" value="Glycosidases"/>
    <property type="match status" value="1"/>
</dbReference>
<dbReference type="InterPro" id="IPR026444">
    <property type="entry name" value="Secre_tail"/>
</dbReference>
<keyword evidence="5" id="KW-1185">Reference proteome</keyword>
<evidence type="ECO:0000259" key="3">
    <source>
        <dbReference type="Pfam" id="PF18962"/>
    </source>
</evidence>
<dbReference type="PANTHER" id="PTHR13246:SF1">
    <property type="entry name" value="CYTOSOLIC ENDO-BETA-N-ACETYLGLUCOSAMINIDASE"/>
    <property type="match status" value="1"/>
</dbReference>
<evidence type="ECO:0000256" key="1">
    <source>
        <dbReference type="ARBA" id="ARBA00022729"/>
    </source>
</evidence>
<dbReference type="Gene3D" id="2.60.120.260">
    <property type="entry name" value="Galactose-binding domain-like"/>
    <property type="match status" value="1"/>
</dbReference>
<name>A0A1G5IKG2_9FLAO</name>
<dbReference type="Proteomes" id="UP000199354">
    <property type="component" value="Unassembled WGS sequence"/>
</dbReference>
<dbReference type="InterPro" id="IPR005201">
    <property type="entry name" value="TIM_ENGase"/>
</dbReference>
<dbReference type="PANTHER" id="PTHR13246">
    <property type="entry name" value="ENDO BETA N-ACETYLGLUCOSAMINIDASE"/>
    <property type="match status" value="1"/>
</dbReference>
<evidence type="ECO:0000313" key="5">
    <source>
        <dbReference type="Proteomes" id="UP000199354"/>
    </source>
</evidence>
<dbReference type="GO" id="GO:0033925">
    <property type="term" value="F:mannosyl-glycoprotein endo-beta-N-acetylglucosaminidase activity"/>
    <property type="evidence" value="ECO:0007669"/>
    <property type="project" value="InterPro"/>
</dbReference>
<dbReference type="InterPro" id="IPR032979">
    <property type="entry name" value="ENGase"/>
</dbReference>
<dbReference type="Pfam" id="PF03644">
    <property type="entry name" value="Glyco_hydro_85"/>
    <property type="match status" value="1"/>
</dbReference>
<feature type="domain" description="Cytosolic endo-beta-N-acetylglucosaminidase TIM barrel" evidence="2">
    <location>
        <begin position="109"/>
        <end position="428"/>
    </location>
</feature>
<dbReference type="EMBL" id="FMVF01000010">
    <property type="protein sequence ID" value="SCY76497.1"/>
    <property type="molecule type" value="Genomic_DNA"/>
</dbReference>
<dbReference type="GO" id="GO:0005829">
    <property type="term" value="C:cytosol"/>
    <property type="evidence" value="ECO:0007669"/>
    <property type="project" value="UniProtKB-SubCell"/>
</dbReference>
<sequence length="687" mass="76018">MRKIGTILFLYLRKLLTTTILKLPVLLSLLFCGNLCAQIINTAPYILTVDELKAWTQNGPTASTDLISTVPLATRFTNPATQFNPSLTNDMQIAYLPDGMNNFANYHGEQSQFNLYNFTHWAYIDKLVWFGGTSSQSIQLPSSPWTNAAHKNGVKVFGNVFFAPTAFGGSTATLQNFLEQDAGGNFIAVPKMVEIMQYYHFDGWFVNQETATTATVAGLMHDFMRDLTTAVEAVGKEVMWYDAMRLNGAVGWQNRLNLNNSPFVQDDADGDGTFETRVGSSIFINFFWASNSFPTMSRTRAQTIGRSQYEVFTGADIWPNRNQGDFLTGGNTFMGYLHENATTPFTSLGLFAPNCIYNHSMYSNFNNDVNDHAAFYAAENKMFAGADQNPAIVDATGWKGFSNWIPEASVISGFVPFATNFNTGHGLKKFENGLVVSDAPWHDMNQQDILPTWQWAFSQSDVLEASWDFEQATDGGSSLKITGSLPQGNGIDLMLYKTYIPVTGTGATTTGNLLYKTNDVANNGAVKVILTFADAPTQKYEVPGADLVTLNGWTWKELDLGGFANRDIATIGLRFSAANDIVNFQANIGSLLFDQAFLGTKDVESDANFVTVTYPNDKIMFGIYWPNTASVDCEVYDLQGKNVRSKTIELGQATEHQFDRTGLRSGVYIVQFKDQKNTVVTKKIVLK</sequence>
<dbReference type="AlphaFoldDB" id="A0A1G5IKG2"/>
<proteinExistence type="predicted"/>
<gene>
    <name evidence="4" type="ORF">SAMN02927903_02295</name>
</gene>
<keyword evidence="1" id="KW-0732">Signal</keyword>